<organism evidence="2 3">
    <name type="scientific">Haemaphysalis longicornis</name>
    <name type="common">Bush tick</name>
    <dbReference type="NCBI Taxonomy" id="44386"/>
    <lineage>
        <taxon>Eukaryota</taxon>
        <taxon>Metazoa</taxon>
        <taxon>Ecdysozoa</taxon>
        <taxon>Arthropoda</taxon>
        <taxon>Chelicerata</taxon>
        <taxon>Arachnida</taxon>
        <taxon>Acari</taxon>
        <taxon>Parasitiformes</taxon>
        <taxon>Ixodida</taxon>
        <taxon>Ixodoidea</taxon>
        <taxon>Ixodidae</taxon>
        <taxon>Haemaphysalinae</taxon>
        <taxon>Haemaphysalis</taxon>
    </lineage>
</organism>
<dbReference type="EMBL" id="JABSTR010002883">
    <property type="protein sequence ID" value="KAH9384656.1"/>
    <property type="molecule type" value="Genomic_DNA"/>
</dbReference>
<feature type="compositionally biased region" description="Low complexity" evidence="1">
    <location>
        <begin position="69"/>
        <end position="78"/>
    </location>
</feature>
<evidence type="ECO:0000256" key="1">
    <source>
        <dbReference type="SAM" id="MobiDB-lite"/>
    </source>
</evidence>
<feature type="region of interest" description="Disordered" evidence="1">
    <location>
        <begin position="62"/>
        <end position="92"/>
    </location>
</feature>
<keyword evidence="3" id="KW-1185">Reference proteome</keyword>
<reference evidence="2 3" key="1">
    <citation type="journal article" date="2020" name="Cell">
        <title>Large-Scale Comparative Analyses of Tick Genomes Elucidate Their Genetic Diversity and Vector Capacities.</title>
        <authorList>
            <consortium name="Tick Genome and Microbiome Consortium (TIGMIC)"/>
            <person name="Jia N."/>
            <person name="Wang J."/>
            <person name="Shi W."/>
            <person name="Du L."/>
            <person name="Sun Y."/>
            <person name="Zhan W."/>
            <person name="Jiang J.F."/>
            <person name="Wang Q."/>
            <person name="Zhang B."/>
            <person name="Ji P."/>
            <person name="Bell-Sakyi L."/>
            <person name="Cui X.M."/>
            <person name="Yuan T.T."/>
            <person name="Jiang B.G."/>
            <person name="Yang W.F."/>
            <person name="Lam T.T."/>
            <person name="Chang Q.C."/>
            <person name="Ding S.J."/>
            <person name="Wang X.J."/>
            <person name="Zhu J.G."/>
            <person name="Ruan X.D."/>
            <person name="Zhao L."/>
            <person name="Wei J.T."/>
            <person name="Ye R.Z."/>
            <person name="Que T.C."/>
            <person name="Du C.H."/>
            <person name="Zhou Y.H."/>
            <person name="Cheng J.X."/>
            <person name="Dai P.F."/>
            <person name="Guo W.B."/>
            <person name="Han X.H."/>
            <person name="Huang E.J."/>
            <person name="Li L.F."/>
            <person name="Wei W."/>
            <person name="Gao Y.C."/>
            <person name="Liu J.Z."/>
            <person name="Shao H.Z."/>
            <person name="Wang X."/>
            <person name="Wang C.C."/>
            <person name="Yang T.C."/>
            <person name="Huo Q.B."/>
            <person name="Li W."/>
            <person name="Chen H.Y."/>
            <person name="Chen S.E."/>
            <person name="Zhou L.G."/>
            <person name="Ni X.B."/>
            <person name="Tian J.H."/>
            <person name="Sheng Y."/>
            <person name="Liu T."/>
            <person name="Pan Y.S."/>
            <person name="Xia L.Y."/>
            <person name="Li J."/>
            <person name="Zhao F."/>
            <person name="Cao W.C."/>
        </authorList>
    </citation>
    <scope>NUCLEOTIDE SEQUENCE [LARGE SCALE GENOMIC DNA]</scope>
    <source>
        <strain evidence="2">HaeL-2018</strain>
    </source>
</reference>
<name>A0A9J6HCR8_HAELO</name>
<accession>A0A9J6HCR8</accession>
<evidence type="ECO:0000313" key="2">
    <source>
        <dbReference type="EMBL" id="KAH9384656.1"/>
    </source>
</evidence>
<dbReference type="VEuPathDB" id="VectorBase:HLOH_064368"/>
<protein>
    <submittedName>
        <fullName evidence="2">Uncharacterized protein</fullName>
    </submittedName>
</protein>
<sequence>MTTIVQPLIGSLSECMSQIQAMTQKMADFLQMFSAISSGSQLQPAGIGPIVGAVSGKPPSLNNADLAEAAPPSASPLLAPLPPSASLPGGTRVSPPTPLVNMPSTSDDNAAFTDLGQFPVSQEMSSACFEDSDEMEVGQSSPLAQKRRLSPTDGETNGYCPTLQKEAWHFVDCDASALRGDVLQKIKYEHSGGKLCLI</sequence>
<comment type="caution">
    <text evidence="2">The sequence shown here is derived from an EMBL/GenBank/DDBJ whole genome shotgun (WGS) entry which is preliminary data.</text>
</comment>
<gene>
    <name evidence="2" type="ORF">HPB48_026667</name>
</gene>
<evidence type="ECO:0000313" key="3">
    <source>
        <dbReference type="Proteomes" id="UP000821853"/>
    </source>
</evidence>
<dbReference type="Proteomes" id="UP000821853">
    <property type="component" value="Unassembled WGS sequence"/>
</dbReference>
<feature type="region of interest" description="Disordered" evidence="1">
    <location>
        <begin position="133"/>
        <end position="153"/>
    </location>
</feature>
<proteinExistence type="predicted"/>
<dbReference type="AlphaFoldDB" id="A0A9J6HCR8"/>